<dbReference type="GO" id="GO:0005783">
    <property type="term" value="C:endoplasmic reticulum"/>
    <property type="evidence" value="ECO:0007669"/>
    <property type="project" value="UniProtKB-SubCell"/>
</dbReference>
<dbReference type="EMBL" id="AJWJ01000325">
    <property type="protein sequence ID" value="KAF2071939.1"/>
    <property type="molecule type" value="Genomic_DNA"/>
</dbReference>
<evidence type="ECO:0000256" key="6">
    <source>
        <dbReference type="ARBA" id="ARBA00023128"/>
    </source>
</evidence>
<feature type="compositionally biased region" description="Basic and acidic residues" evidence="7">
    <location>
        <begin position="524"/>
        <end position="541"/>
    </location>
</feature>
<dbReference type="InterPro" id="IPR040144">
    <property type="entry name" value="RAP1GDS1"/>
</dbReference>
<dbReference type="InterPro" id="IPR000225">
    <property type="entry name" value="Armadillo"/>
</dbReference>
<organism evidence="8 9">
    <name type="scientific">Polysphondylium violaceum</name>
    <dbReference type="NCBI Taxonomy" id="133409"/>
    <lineage>
        <taxon>Eukaryota</taxon>
        <taxon>Amoebozoa</taxon>
        <taxon>Evosea</taxon>
        <taxon>Eumycetozoa</taxon>
        <taxon>Dictyostelia</taxon>
        <taxon>Dictyosteliales</taxon>
        <taxon>Dictyosteliaceae</taxon>
        <taxon>Polysphondylium</taxon>
    </lineage>
</organism>
<gene>
    <name evidence="8" type="ORF">CYY_006754</name>
</gene>
<protein>
    <recommendedName>
        <fullName evidence="10">Armadillo repeat-containing protein</fullName>
    </recommendedName>
</protein>
<dbReference type="OrthoDB" id="26149at2759"/>
<sequence>MEQIEQIVNSICSDKDQNSHVYNKEDVEKLTKEIILSKEMSDQQVNVNAFIFKTLADWGRVEGNRVVIPESSNIFSIIETVLNNLYPTPTSNINDRDVYCLEMIARLLGNLTFELEDARKDIFVNHKSIILHCIEFLKQSKFNNLKKNTFATLANFSSDTDYMQVELYNLGIIPLLMENITKDNPVVQVWAIKCFNNIVDSKITQTNIHFKDVQKLYIELKKTLKEEGWIDNDFADDIVTALSKLALNKDLEKETLEQGFLNDLLDLVENTEDQRNMVDDMDDEEEIDKDQDLSVGPITSELIKKISDNDEHRHFFSKNNIIQRMISIITKQPPVYQEVSKKNSLKLADYSKTVRNITKALAYCSLDDDIIEQMIKTPQVFIDLVKSDSTENVTDAEMIIGNLAISAQNCKALNELNVIDTISDVMKRFPNFQPIQHYGLSAIKNLTIPSINKDYVPSQALLEDVVFNMKVHNQVIQFASITLIKNFISCQSNYKILEQGQVIQPLINLAQGKVPASMDEEDEPKITEEGQEPQEEKKKEKDKRVIYESTRLLLRFVENANLLESDETKELVRRESVEPFFDLLLSPHPVLQNEGALGLSILVKIDNNYIVSKPNWLATFISCLKVSFVPFQQFIRESDPSVNKSDPQHQKLFQIIQQNLIFSNDLQNHLFNIIYQFSLVESIGKYMKDNNIIQELKDMKNRQEASPNVKTIIQKILVQLTI</sequence>
<evidence type="ECO:0000256" key="5">
    <source>
        <dbReference type="ARBA" id="ARBA00022824"/>
    </source>
</evidence>
<dbReference type="Gene3D" id="1.25.10.10">
    <property type="entry name" value="Leucine-rich Repeat Variant"/>
    <property type="match status" value="1"/>
</dbReference>
<keyword evidence="9" id="KW-1185">Reference proteome</keyword>
<keyword evidence="4" id="KW-0963">Cytoplasm</keyword>
<name>A0A8J4V5I0_9MYCE</name>
<dbReference type="AlphaFoldDB" id="A0A8J4V5I0"/>
<accession>A0A8J4V5I0</accession>
<dbReference type="GO" id="GO:0005829">
    <property type="term" value="C:cytosol"/>
    <property type="evidence" value="ECO:0007669"/>
    <property type="project" value="UniProtKB-SubCell"/>
</dbReference>
<evidence type="ECO:0008006" key="10">
    <source>
        <dbReference type="Google" id="ProtNLM"/>
    </source>
</evidence>
<dbReference type="GO" id="GO:0005739">
    <property type="term" value="C:mitochondrion"/>
    <property type="evidence" value="ECO:0007669"/>
    <property type="project" value="UniProtKB-SubCell"/>
</dbReference>
<dbReference type="Proteomes" id="UP000695562">
    <property type="component" value="Unassembled WGS sequence"/>
</dbReference>
<dbReference type="GO" id="GO:0005085">
    <property type="term" value="F:guanyl-nucleotide exchange factor activity"/>
    <property type="evidence" value="ECO:0007669"/>
    <property type="project" value="InterPro"/>
</dbReference>
<comment type="subcellular location">
    <subcellularLocation>
        <location evidence="3">Cytoplasm</location>
        <location evidence="3">Cytosol</location>
    </subcellularLocation>
    <subcellularLocation>
        <location evidence="2">Endoplasmic reticulum</location>
    </subcellularLocation>
    <subcellularLocation>
        <location evidence="1">Mitochondrion</location>
    </subcellularLocation>
</comment>
<dbReference type="InterPro" id="IPR011989">
    <property type="entry name" value="ARM-like"/>
</dbReference>
<evidence type="ECO:0000256" key="4">
    <source>
        <dbReference type="ARBA" id="ARBA00022490"/>
    </source>
</evidence>
<evidence type="ECO:0000256" key="2">
    <source>
        <dbReference type="ARBA" id="ARBA00004240"/>
    </source>
</evidence>
<proteinExistence type="predicted"/>
<dbReference type="SMART" id="SM00185">
    <property type="entry name" value="ARM"/>
    <property type="match status" value="5"/>
</dbReference>
<keyword evidence="5" id="KW-0256">Endoplasmic reticulum</keyword>
<keyword evidence="6" id="KW-0496">Mitochondrion</keyword>
<comment type="caution">
    <text evidence="8">The sequence shown here is derived from an EMBL/GenBank/DDBJ whole genome shotgun (WGS) entry which is preliminary data.</text>
</comment>
<dbReference type="SUPFAM" id="SSF48371">
    <property type="entry name" value="ARM repeat"/>
    <property type="match status" value="1"/>
</dbReference>
<evidence type="ECO:0000256" key="7">
    <source>
        <dbReference type="SAM" id="MobiDB-lite"/>
    </source>
</evidence>
<evidence type="ECO:0000256" key="1">
    <source>
        <dbReference type="ARBA" id="ARBA00004173"/>
    </source>
</evidence>
<dbReference type="InterPro" id="IPR016024">
    <property type="entry name" value="ARM-type_fold"/>
</dbReference>
<evidence type="ECO:0000313" key="9">
    <source>
        <dbReference type="Proteomes" id="UP000695562"/>
    </source>
</evidence>
<evidence type="ECO:0000313" key="8">
    <source>
        <dbReference type="EMBL" id="KAF2071939.1"/>
    </source>
</evidence>
<feature type="region of interest" description="Disordered" evidence="7">
    <location>
        <begin position="514"/>
        <end position="541"/>
    </location>
</feature>
<reference evidence="8" key="1">
    <citation type="submission" date="2020-01" db="EMBL/GenBank/DDBJ databases">
        <title>Development of genomics and gene disruption for Polysphondylium violaceum indicates a role for the polyketide synthase stlB in stalk morphogenesis.</title>
        <authorList>
            <person name="Narita B."/>
            <person name="Kawabe Y."/>
            <person name="Kin K."/>
            <person name="Saito T."/>
            <person name="Gibbs R."/>
            <person name="Kuspa A."/>
            <person name="Muzny D."/>
            <person name="Queller D."/>
            <person name="Richards S."/>
            <person name="Strassman J."/>
            <person name="Sucgang R."/>
            <person name="Worley K."/>
            <person name="Schaap P."/>
        </authorList>
    </citation>
    <scope>NUCLEOTIDE SEQUENCE</scope>
    <source>
        <strain evidence="8">QSvi11</strain>
    </source>
</reference>
<dbReference type="PANTHER" id="PTHR10957">
    <property type="entry name" value="RAP1 GTPASE-GDP DISSOCIATION STIMULATOR 1"/>
    <property type="match status" value="1"/>
</dbReference>
<evidence type="ECO:0000256" key="3">
    <source>
        <dbReference type="ARBA" id="ARBA00004514"/>
    </source>
</evidence>